<keyword evidence="5" id="KW-1185">Reference proteome</keyword>
<feature type="region of interest" description="Disordered" evidence="4">
    <location>
        <begin position="317"/>
        <end position="348"/>
    </location>
</feature>
<keyword evidence="3" id="KW-0175">Coiled coil</keyword>
<dbReference type="RefSeq" id="XP_065649580.1">
    <property type="nucleotide sequence ID" value="XM_065793508.1"/>
</dbReference>
<dbReference type="RefSeq" id="XP_065649581.1">
    <property type="nucleotide sequence ID" value="XM_065793509.1"/>
</dbReference>
<dbReference type="InterPro" id="IPR036770">
    <property type="entry name" value="Ankyrin_rpt-contain_sf"/>
</dbReference>
<evidence type="ECO:0000256" key="2">
    <source>
        <dbReference type="ARBA" id="ARBA00023043"/>
    </source>
</evidence>
<dbReference type="Gene3D" id="1.25.40.20">
    <property type="entry name" value="Ankyrin repeat-containing domain"/>
    <property type="match status" value="1"/>
</dbReference>
<name>A0ABM4BKJ0_HYDVU</name>
<dbReference type="RefSeq" id="XP_065649577.1">
    <property type="nucleotide sequence ID" value="XM_065793505.1"/>
</dbReference>
<evidence type="ECO:0000313" key="5">
    <source>
        <dbReference type="Proteomes" id="UP001652625"/>
    </source>
</evidence>
<sequence>MHNSSMDNSMIVWRKCTPFCDKSVECPEHHEILQAVVNCTDQLGHLSNLEVLKNNIEKNESMGWDKNSEIPDPVRENCLPLIHWAASLGKCNALEWMLNSGFDSKVTSSLPESLGENALHRCVIFLYKSRPKFTTKELRPKFRKVCSLLSNLLSIPEFLNSNTPLHTAATMLLNSDSRLVFFVTAIDVMAAQTREMSEEQRSAVLDSRNNEGNTCLHILAHIHEKGKIDYACQSIAALLRAGADKTMKNDNDQTPLDIAIQKGCNSIVDELVKIVYPSHTTSTSGDCHDPRSLMTMVEIPSRSRASPISSLSLQRPYYSSDISRSPTRSRSPLHGSPDSPGLHSHYNDRELPMVEPGLYKIKQEGDLKIDSADSSQNGHIYPMSPSSLSDSNFDVNSPLLNHLREAGLLSEVSNLLGRAKARDEGQLRRYQQQAKDLDTQIVYKLKEIDRINQEVETLRLKRNRCDEEEASLRKRLASCSSAIRELPREMISGHMKSSASPPISSNTL</sequence>
<feature type="compositionally biased region" description="Polar residues" evidence="4">
    <location>
        <begin position="495"/>
        <end position="508"/>
    </location>
</feature>
<evidence type="ECO:0000313" key="9">
    <source>
        <dbReference type="RefSeq" id="XP_065649581.1"/>
    </source>
</evidence>
<accession>A0ABM4BKJ0</accession>
<keyword evidence="1" id="KW-0677">Repeat</keyword>
<feature type="region of interest" description="Disordered" evidence="4">
    <location>
        <begin position="489"/>
        <end position="508"/>
    </location>
</feature>
<feature type="coiled-coil region" evidence="3">
    <location>
        <begin position="420"/>
        <end position="468"/>
    </location>
</feature>
<dbReference type="PANTHER" id="PTHR24178">
    <property type="entry name" value="MOLTING PROTEIN MLT-4"/>
    <property type="match status" value="1"/>
</dbReference>
<evidence type="ECO:0000256" key="3">
    <source>
        <dbReference type="SAM" id="Coils"/>
    </source>
</evidence>
<evidence type="ECO:0000313" key="6">
    <source>
        <dbReference type="RefSeq" id="XP_065649577.1"/>
    </source>
</evidence>
<evidence type="ECO:0000313" key="8">
    <source>
        <dbReference type="RefSeq" id="XP_065649580.1"/>
    </source>
</evidence>
<dbReference type="PANTHER" id="PTHR24178:SF9">
    <property type="entry name" value="ANK_REP_REGION DOMAIN-CONTAINING PROTEIN"/>
    <property type="match status" value="1"/>
</dbReference>
<evidence type="ECO:0000256" key="1">
    <source>
        <dbReference type="ARBA" id="ARBA00022737"/>
    </source>
</evidence>
<feature type="compositionally biased region" description="Polar residues" evidence="4">
    <location>
        <begin position="320"/>
        <end position="330"/>
    </location>
</feature>
<dbReference type="Proteomes" id="UP001652625">
    <property type="component" value="Chromosome 03"/>
</dbReference>
<keyword evidence="2" id="KW-0040">ANK repeat</keyword>
<evidence type="ECO:0000256" key="4">
    <source>
        <dbReference type="SAM" id="MobiDB-lite"/>
    </source>
</evidence>
<protein>
    <submittedName>
        <fullName evidence="6 7">Uncharacterized protein LOC100215049</fullName>
    </submittedName>
</protein>
<dbReference type="GeneID" id="100215049"/>
<organism evidence="5 6">
    <name type="scientific">Hydra vulgaris</name>
    <name type="common">Hydra</name>
    <name type="synonym">Hydra attenuata</name>
    <dbReference type="NCBI Taxonomy" id="6087"/>
    <lineage>
        <taxon>Eukaryota</taxon>
        <taxon>Metazoa</taxon>
        <taxon>Cnidaria</taxon>
        <taxon>Hydrozoa</taxon>
        <taxon>Hydroidolina</taxon>
        <taxon>Anthoathecata</taxon>
        <taxon>Aplanulata</taxon>
        <taxon>Hydridae</taxon>
        <taxon>Hydra</taxon>
    </lineage>
</organism>
<gene>
    <name evidence="6 7 8 9" type="primary">LOC100215049</name>
</gene>
<dbReference type="SUPFAM" id="SSF48403">
    <property type="entry name" value="Ankyrin repeat"/>
    <property type="match status" value="1"/>
</dbReference>
<reference evidence="6 7" key="1">
    <citation type="submission" date="2025-05" db="UniProtKB">
        <authorList>
            <consortium name="RefSeq"/>
        </authorList>
    </citation>
    <scope>IDENTIFICATION</scope>
</reference>
<dbReference type="RefSeq" id="XP_065649578.1">
    <property type="nucleotide sequence ID" value="XM_065793506.1"/>
</dbReference>
<evidence type="ECO:0000313" key="7">
    <source>
        <dbReference type="RefSeq" id="XP_065649578.1"/>
    </source>
</evidence>
<proteinExistence type="predicted"/>